<dbReference type="NCBIfam" id="NF007200">
    <property type="entry name" value="PRK09621.1"/>
    <property type="match status" value="1"/>
</dbReference>
<gene>
    <name evidence="7" type="ordered locus">CTO_0326</name>
</gene>
<comment type="subcellular location">
    <subcellularLocation>
        <location evidence="1">Membrane</location>
        <topology evidence="1">Multi-pass membrane protein</topology>
    </subcellularLocation>
</comment>
<dbReference type="PROSITE" id="PS51257">
    <property type="entry name" value="PROKAR_LIPOPROTEIN"/>
    <property type="match status" value="1"/>
</dbReference>
<evidence type="ECO:0000313" key="7">
    <source>
        <dbReference type="EMBL" id="AEP35143.1"/>
    </source>
</evidence>
<keyword evidence="3 5" id="KW-1133">Transmembrane helix</keyword>
<feature type="domain" description="V-ATPase proteolipid subunit C-like" evidence="6">
    <location>
        <begin position="15"/>
        <end position="73"/>
    </location>
</feature>
<dbReference type="InterPro" id="IPR035921">
    <property type="entry name" value="F/V-ATP_Csub_sf"/>
</dbReference>
<dbReference type="KEGG" id="cra:CTO_0326"/>
<name>G4NME9_CHLT4</name>
<evidence type="ECO:0000256" key="5">
    <source>
        <dbReference type="SAM" id="Phobius"/>
    </source>
</evidence>
<feature type="domain" description="V-ATPase proteolipid subunit C-like" evidence="6">
    <location>
        <begin position="89"/>
        <end position="147"/>
    </location>
</feature>
<dbReference type="GO" id="GO:0033177">
    <property type="term" value="C:proton-transporting two-sector ATPase complex, proton-transporting domain"/>
    <property type="evidence" value="ECO:0007669"/>
    <property type="project" value="InterPro"/>
</dbReference>
<keyword evidence="2 5" id="KW-0812">Transmembrane</keyword>
<feature type="transmembrane region" description="Helical" evidence="5">
    <location>
        <begin position="12"/>
        <end position="40"/>
    </location>
</feature>
<protein>
    <submittedName>
        <fullName evidence="7">V-type sodium ATP synthase subunit K</fullName>
    </submittedName>
</protein>
<accession>G4NME9</accession>
<dbReference type="AlphaFoldDB" id="G4NME9"/>
<dbReference type="Gene3D" id="1.20.120.610">
    <property type="entry name" value="lithium bound rotor ring of v- atpase"/>
    <property type="match status" value="1"/>
</dbReference>
<dbReference type="SUPFAM" id="SSF81333">
    <property type="entry name" value="F1F0 ATP synthase subunit C"/>
    <property type="match status" value="2"/>
</dbReference>
<dbReference type="PATRIC" id="fig|580047.4.peg.334"/>
<proteinExistence type="predicted"/>
<feature type="transmembrane region" description="Helical" evidence="5">
    <location>
        <begin position="126"/>
        <end position="147"/>
    </location>
</feature>
<dbReference type="Pfam" id="PF00137">
    <property type="entry name" value="ATP-synt_C"/>
    <property type="match status" value="2"/>
</dbReference>
<keyword evidence="4 5" id="KW-0472">Membrane</keyword>
<dbReference type="GO" id="GO:0015078">
    <property type="term" value="F:proton transmembrane transporter activity"/>
    <property type="evidence" value="ECO:0007669"/>
    <property type="project" value="InterPro"/>
</dbReference>
<organism evidence="7 8">
    <name type="scientific">Chlamydia trachomatis serovar A (strain A2497)</name>
    <dbReference type="NCBI Taxonomy" id="580047"/>
    <lineage>
        <taxon>Bacteria</taxon>
        <taxon>Pseudomonadati</taxon>
        <taxon>Chlamydiota</taxon>
        <taxon>Chlamydiia</taxon>
        <taxon>Chlamydiales</taxon>
        <taxon>Chlamydiaceae</taxon>
        <taxon>Chlamydia/Chlamydophila group</taxon>
        <taxon>Chlamydia</taxon>
    </lineage>
</organism>
<feature type="transmembrane region" description="Helical" evidence="5">
    <location>
        <begin position="85"/>
        <end position="106"/>
    </location>
</feature>
<reference evidence="7 8" key="1">
    <citation type="journal article" date="2011" name="J. Exp. Med.">
        <title>A live-attenuated chlamydial vaccine protects against trachoma in nonhuman primates.</title>
        <authorList>
            <person name="Kari L."/>
            <person name="Whitmire W.M."/>
            <person name="Olivares-Zavaleta N."/>
            <person name="Goheen M.M."/>
            <person name="Taylor L.D."/>
            <person name="Carlson J.H."/>
            <person name="Sturdevant G.L."/>
            <person name="Lu C."/>
            <person name="Bakios L.E."/>
            <person name="Randall L.B."/>
            <person name="Parnell M.J."/>
            <person name="Zhong G."/>
            <person name="Caldwell H.D."/>
        </authorList>
    </citation>
    <scope>NUCLEOTIDE SEQUENCE [LARGE SCALE GENOMIC DNA]</scope>
    <source>
        <strain evidence="7 8">A2497</strain>
    </source>
</reference>
<dbReference type="CDD" id="cd18179">
    <property type="entry name" value="ATP-synt_Vo_Ao_c_NTPK_rpt1"/>
    <property type="match status" value="1"/>
</dbReference>
<dbReference type="InterPro" id="IPR002379">
    <property type="entry name" value="ATPase_proteolipid_c-like_dom"/>
</dbReference>
<evidence type="ECO:0000256" key="1">
    <source>
        <dbReference type="ARBA" id="ARBA00004141"/>
    </source>
</evidence>
<feature type="transmembrane region" description="Helical" evidence="5">
    <location>
        <begin position="52"/>
        <end position="73"/>
    </location>
</feature>
<evidence type="ECO:0000256" key="4">
    <source>
        <dbReference type="ARBA" id="ARBA00023136"/>
    </source>
</evidence>
<evidence type="ECO:0000256" key="2">
    <source>
        <dbReference type="ARBA" id="ARBA00022692"/>
    </source>
</evidence>
<dbReference type="Proteomes" id="UP000009287">
    <property type="component" value="Chromosome"/>
</dbReference>
<evidence type="ECO:0000313" key="8">
    <source>
        <dbReference type="Proteomes" id="UP000009287"/>
    </source>
</evidence>
<evidence type="ECO:0000259" key="6">
    <source>
        <dbReference type="Pfam" id="PF00137"/>
    </source>
</evidence>
<evidence type="ECO:0000256" key="3">
    <source>
        <dbReference type="ARBA" id="ARBA00022989"/>
    </source>
</evidence>
<sequence>MSSERKYMIDVSVVGPVLAMALAMIGSAVGCGMAGVASHAVMSRIDEGHGKIIGLSAMPSSQSIYGLIFMLLLNDAIKDGKVSAVSGIVMGIAVGSALLLSAFMQGKCCVSAIQAYARSSAIYGKSFASIGIVESFALFAFVFALLLF</sequence>
<dbReference type="EMBL" id="CP002401">
    <property type="protein sequence ID" value="AEP35143.1"/>
    <property type="molecule type" value="Genomic_DNA"/>
</dbReference>